<reference evidence="7" key="1">
    <citation type="journal article" date="2020" name="PLoS Negl. Trop. Dis.">
        <title>High-quality nuclear genome for Sarcoptes scabiei-A critical resource for a neglected parasite.</title>
        <authorList>
            <person name="Korhonen P.K."/>
            <person name="Gasser R.B."/>
            <person name="Ma G."/>
            <person name="Wang T."/>
            <person name="Stroehlein A.J."/>
            <person name="Young N.D."/>
            <person name="Ang C.S."/>
            <person name="Fernando D.D."/>
            <person name="Lu H.C."/>
            <person name="Taylor S."/>
            <person name="Reynolds S.L."/>
            <person name="Mofiz E."/>
            <person name="Najaraj S.H."/>
            <person name="Gowda H."/>
            <person name="Madugundu A."/>
            <person name="Renuse S."/>
            <person name="Holt D."/>
            <person name="Pandey A."/>
            <person name="Papenfuss A.T."/>
            <person name="Fischer K."/>
        </authorList>
    </citation>
    <scope>NUCLEOTIDE SEQUENCE [LARGE SCALE GENOMIC DNA]</scope>
</reference>
<evidence type="ECO:0000256" key="2">
    <source>
        <dbReference type="PROSITE-ProRule" id="PRU00192"/>
    </source>
</evidence>
<dbReference type="GO" id="GO:0006897">
    <property type="term" value="P:endocytosis"/>
    <property type="evidence" value="ECO:0007669"/>
    <property type="project" value="TreeGrafter"/>
</dbReference>
<dbReference type="Pfam" id="PF09431">
    <property type="entry name" value="SPIN90_LRD"/>
    <property type="match status" value="1"/>
</dbReference>
<dbReference type="SMART" id="SM00326">
    <property type="entry name" value="SH3"/>
    <property type="match status" value="1"/>
</dbReference>
<dbReference type="Proteomes" id="UP000070412">
    <property type="component" value="Unassembled WGS sequence"/>
</dbReference>
<dbReference type="InterPro" id="IPR036028">
    <property type="entry name" value="SH3-like_dom_sf"/>
</dbReference>
<feature type="domain" description="SH3" evidence="4">
    <location>
        <begin position="16"/>
        <end position="79"/>
    </location>
</feature>
<dbReference type="EnsemblMetazoa" id="SSS_3200s_mrna">
    <property type="protein sequence ID" value="KAF7494103.1"/>
    <property type="gene ID" value="SSS_3200"/>
</dbReference>
<reference evidence="5" key="2">
    <citation type="submission" date="2020-01" db="EMBL/GenBank/DDBJ databases">
        <authorList>
            <person name="Korhonen P.K.K."/>
            <person name="Guangxu M.G."/>
            <person name="Wang T.W."/>
            <person name="Stroehlein A.J.S."/>
            <person name="Young N.D."/>
            <person name="Ang C.-S.A."/>
            <person name="Fernando D.W.F."/>
            <person name="Lu H.L."/>
            <person name="Taylor S.T."/>
            <person name="Ehtesham M.E.M."/>
            <person name="Najaraj S.H.N."/>
            <person name="Harsha G.H.G."/>
            <person name="Madugundu A.M."/>
            <person name="Renuse S.R."/>
            <person name="Holt D.H."/>
            <person name="Pandey A.P."/>
            <person name="Papenfuss A.P."/>
            <person name="Gasser R.B.G."/>
            <person name="Fischer K.F."/>
        </authorList>
    </citation>
    <scope>NUCLEOTIDE SEQUENCE</scope>
    <source>
        <strain evidence="5">SSS_KF_BRIS2020</strain>
    </source>
</reference>
<keyword evidence="7" id="KW-1185">Reference proteome</keyword>
<sequence>MDLHQQSINLNRKSSPQIQILRSIFEYNESRDPKILTFQIDEYFVMIKDSDQSSDWYYVVNQQGQIGYVPNSYVVYRENLDLKQSLKLIDSIASKLDAKNNDQNKILTDRQLKHAQIKLAQMRCEITQSLIKDESIGNQSKSKSLSSGLSVIQEDPNDEDQNGDLASETRQCQYCNRSSTSNKKDDSISEQLISNLIENIKLDANVSETKAIVVANSVIKTLLENVEWWNQDCRKILEILEKYANEKVNSENVYSSKLRCIFKRLWFCKNDTQQRNWPVYQDEDIINGYLEELLNLITNTDQSFLENEICSQNYENINQLIAYFQMETRTNLRIKLMEIFINLIRLYIKVSPDFFLTTVMPNELAMEMKNHVADTDRWIKASQLFTLIFSSGHKPPINIDEHINEKFFSHQFDLCEGFDINGETIECNIPSENIISPILSFNLHINDIAENVIFKALGKRTNASHFTENLISYLNWEEDIIHTSCSLNRNQLNLDDHGVIGGGSRFATLDSKESKDNCIDDDDDDDDKDDQNQRQYYRGNSVLKFLTEMFADKIVSSLFYYNDVRVIIDIIISQLNNLPIGDENTQYTEEPHKLFELRKCLISIQHHEFSDRKDILLAQNIIENNQEAFNYSNQ</sequence>
<dbReference type="AlphaFoldDB" id="A0A834RCR0"/>
<evidence type="ECO:0000313" key="6">
    <source>
        <dbReference type="EnsemblMetazoa" id="KAF7494103.1"/>
    </source>
</evidence>
<dbReference type="Gene3D" id="2.30.30.40">
    <property type="entry name" value="SH3 Domains"/>
    <property type="match status" value="1"/>
</dbReference>
<accession>A0A834RCR0</accession>
<evidence type="ECO:0000313" key="5">
    <source>
        <dbReference type="EMBL" id="KAF7494103.1"/>
    </source>
</evidence>
<organism evidence="5">
    <name type="scientific">Sarcoptes scabiei</name>
    <name type="common">Itch mite</name>
    <name type="synonym">Acarus scabiei</name>
    <dbReference type="NCBI Taxonomy" id="52283"/>
    <lineage>
        <taxon>Eukaryota</taxon>
        <taxon>Metazoa</taxon>
        <taxon>Ecdysozoa</taxon>
        <taxon>Arthropoda</taxon>
        <taxon>Chelicerata</taxon>
        <taxon>Arachnida</taxon>
        <taxon>Acari</taxon>
        <taxon>Acariformes</taxon>
        <taxon>Sarcoptiformes</taxon>
        <taxon>Astigmata</taxon>
        <taxon>Psoroptidia</taxon>
        <taxon>Sarcoptoidea</taxon>
        <taxon>Sarcoptidae</taxon>
        <taxon>Sarcoptinae</taxon>
        <taxon>Sarcoptes</taxon>
    </lineage>
</organism>
<dbReference type="Pfam" id="PF07653">
    <property type="entry name" value="SH3_2"/>
    <property type="match status" value="1"/>
</dbReference>
<keyword evidence="1 2" id="KW-0728">SH3 domain</keyword>
<reference evidence="6" key="3">
    <citation type="submission" date="2022-06" db="UniProtKB">
        <authorList>
            <consortium name="EnsemblMetazoa"/>
        </authorList>
    </citation>
    <scope>IDENTIFICATION</scope>
</reference>
<gene>
    <name evidence="5" type="ORF">SSS_3200</name>
</gene>
<protein>
    <submittedName>
        <fullName evidence="5">NCK-interacting protein with SH3 domain</fullName>
    </submittedName>
</protein>
<dbReference type="InterPro" id="IPR001452">
    <property type="entry name" value="SH3_domain"/>
</dbReference>
<proteinExistence type="predicted"/>
<dbReference type="PROSITE" id="PS50002">
    <property type="entry name" value="SH3"/>
    <property type="match status" value="1"/>
</dbReference>
<name>A0A834RCR0_SARSC</name>
<evidence type="ECO:0000256" key="1">
    <source>
        <dbReference type="ARBA" id="ARBA00022443"/>
    </source>
</evidence>
<evidence type="ECO:0000259" key="4">
    <source>
        <dbReference type="PROSITE" id="PS50002"/>
    </source>
</evidence>
<dbReference type="InterPro" id="IPR018556">
    <property type="entry name" value="SPIN90/Ldb17_LRD"/>
</dbReference>
<feature type="compositionally biased region" description="Low complexity" evidence="3">
    <location>
        <begin position="138"/>
        <end position="153"/>
    </location>
</feature>
<evidence type="ECO:0000256" key="3">
    <source>
        <dbReference type="SAM" id="MobiDB-lite"/>
    </source>
</evidence>
<dbReference type="OrthoDB" id="445362at2759"/>
<dbReference type="SUPFAM" id="SSF50044">
    <property type="entry name" value="SH3-domain"/>
    <property type="match status" value="1"/>
</dbReference>
<dbReference type="PANTHER" id="PTHR13357:SF1">
    <property type="entry name" value="NCK-INTERACTING PROTEIN WITH SH3 DOMAIN"/>
    <property type="match status" value="1"/>
</dbReference>
<evidence type="ECO:0000313" key="7">
    <source>
        <dbReference type="Proteomes" id="UP000070412"/>
    </source>
</evidence>
<dbReference type="InterPro" id="IPR030125">
    <property type="entry name" value="SPIN90/Ldb17"/>
</dbReference>
<dbReference type="PANTHER" id="PTHR13357">
    <property type="entry name" value="SH3 ADAPTER PROTEIN SPIN90 NCK INTERACTING PROTEIN WITH SH3 DOMAIN"/>
    <property type="match status" value="1"/>
</dbReference>
<dbReference type="GO" id="GO:0071933">
    <property type="term" value="F:Arp2/3 complex binding"/>
    <property type="evidence" value="ECO:0007669"/>
    <property type="project" value="TreeGrafter"/>
</dbReference>
<dbReference type="EMBL" id="WVUK01000054">
    <property type="protein sequence ID" value="KAF7494103.1"/>
    <property type="molecule type" value="Genomic_DNA"/>
</dbReference>
<feature type="region of interest" description="Disordered" evidence="3">
    <location>
        <begin position="138"/>
        <end position="166"/>
    </location>
</feature>